<comment type="caution">
    <text evidence="1">The sequence shown here is derived from an EMBL/GenBank/DDBJ whole genome shotgun (WGS) entry which is preliminary data.</text>
</comment>
<reference evidence="1" key="1">
    <citation type="submission" date="2024-12" db="EMBL/GenBank/DDBJ databases">
        <title>Comparative genomics and development of molecular markers within Purpureocillium lilacinum and among Purpureocillium species.</title>
        <authorList>
            <person name="Yeh Z.-Y."/>
            <person name="Ni N.-T."/>
            <person name="Lo P.-H."/>
            <person name="Mushyakhwo K."/>
            <person name="Lin C.-F."/>
            <person name="Nai Y.-S."/>
        </authorList>
    </citation>
    <scope>NUCLEOTIDE SEQUENCE</scope>
    <source>
        <strain evidence="1">NCHU-NPUST-175</strain>
    </source>
</reference>
<proteinExistence type="predicted"/>
<dbReference type="EMBL" id="JBGNUJ010000011">
    <property type="protein sequence ID" value="KAL3953732.1"/>
    <property type="molecule type" value="Genomic_DNA"/>
</dbReference>
<evidence type="ECO:0000313" key="2">
    <source>
        <dbReference type="Proteomes" id="UP001638806"/>
    </source>
</evidence>
<protein>
    <submittedName>
        <fullName evidence="1">Uncharacterized protein</fullName>
    </submittedName>
</protein>
<gene>
    <name evidence="1" type="ORF">ACCO45_011688</name>
</gene>
<accession>A0ACC4DD28</accession>
<sequence>MPINNSSQEARSLGDSLDALAQQLNATAEAIRSCTTSLDDLDDERARVVNAAEALLKDINPADPVMTSMISMVQFTAIRLFVGWKAFDIMASAGTISVADLAGKLDADVSLIRRLTGILTSTGVLKQLDNDSLSMTPASTSFVSSSPLSALIMMGQTSFDDHLKALHSTPAYFDQYGRKEPTGRYDTIHAFAAGDPKLTVWEHTNRDPVKKSYFMTAMMAMASRMPTTGSYNFAWVLDKMHEAPDRALVVDVGGGKGHALQAIQKVTPGLPMSRCVVEDLQAVVDEAKKTATGELADAQYVSMDFHSEQPVKGMSSTFLPRSIIRSVVELLTSSGACIYYIRRCLHDYGDDVCVEILQQLRDAMVEDSRVLIVEQVLSDPPLPMAAATDIYMATIGGKERTLQGFGEIATRAGLAIVKVHPALGSDVAVIECRKTE</sequence>
<evidence type="ECO:0000313" key="1">
    <source>
        <dbReference type="EMBL" id="KAL3953732.1"/>
    </source>
</evidence>
<name>A0ACC4DD28_PURLI</name>
<organism evidence="1 2">
    <name type="scientific">Purpureocillium lilacinum</name>
    <name type="common">Paecilomyces lilacinus</name>
    <dbReference type="NCBI Taxonomy" id="33203"/>
    <lineage>
        <taxon>Eukaryota</taxon>
        <taxon>Fungi</taxon>
        <taxon>Dikarya</taxon>
        <taxon>Ascomycota</taxon>
        <taxon>Pezizomycotina</taxon>
        <taxon>Sordariomycetes</taxon>
        <taxon>Hypocreomycetidae</taxon>
        <taxon>Hypocreales</taxon>
        <taxon>Ophiocordycipitaceae</taxon>
        <taxon>Purpureocillium</taxon>
    </lineage>
</organism>
<keyword evidence="2" id="KW-1185">Reference proteome</keyword>
<dbReference type="Proteomes" id="UP001638806">
    <property type="component" value="Unassembled WGS sequence"/>
</dbReference>